<accession>A0A9D0ZID1</accession>
<feature type="signal peptide" evidence="3">
    <location>
        <begin position="1"/>
        <end position="27"/>
    </location>
</feature>
<gene>
    <name evidence="4" type="ORF">IAD32_08040</name>
</gene>
<reference evidence="4" key="1">
    <citation type="submission" date="2020-10" db="EMBL/GenBank/DDBJ databases">
        <authorList>
            <person name="Gilroy R."/>
        </authorList>
    </citation>
    <scope>NUCLEOTIDE SEQUENCE</scope>
    <source>
        <strain evidence="4">ChiSjej1B19-3389</strain>
    </source>
</reference>
<keyword evidence="3" id="KW-0732">Signal</keyword>
<dbReference type="EMBL" id="DVFW01000042">
    <property type="protein sequence ID" value="HIQ81213.1"/>
    <property type="molecule type" value="Genomic_DNA"/>
</dbReference>
<feature type="chain" id="PRO_5039511120" evidence="3">
    <location>
        <begin position="28"/>
        <end position="270"/>
    </location>
</feature>
<protein>
    <submittedName>
        <fullName evidence="4">Uncharacterized protein</fullName>
    </submittedName>
</protein>
<evidence type="ECO:0000313" key="5">
    <source>
        <dbReference type="Proteomes" id="UP000886787"/>
    </source>
</evidence>
<reference evidence="4" key="2">
    <citation type="journal article" date="2021" name="PeerJ">
        <title>Extensive microbial diversity within the chicken gut microbiome revealed by metagenomics and culture.</title>
        <authorList>
            <person name="Gilroy R."/>
            <person name="Ravi A."/>
            <person name="Getino M."/>
            <person name="Pursley I."/>
            <person name="Horton D.L."/>
            <person name="Alikhan N.F."/>
            <person name="Baker D."/>
            <person name="Gharbi K."/>
            <person name="Hall N."/>
            <person name="Watson M."/>
            <person name="Adriaenssens E.M."/>
            <person name="Foster-Nyarko E."/>
            <person name="Jarju S."/>
            <person name="Secka A."/>
            <person name="Antonio M."/>
            <person name="Oren A."/>
            <person name="Chaudhuri R.R."/>
            <person name="La Ragione R."/>
            <person name="Hildebrand F."/>
            <person name="Pallen M.J."/>
        </authorList>
    </citation>
    <scope>NUCLEOTIDE SEQUENCE</scope>
    <source>
        <strain evidence="4">ChiSjej1B19-3389</strain>
    </source>
</reference>
<feature type="compositionally biased region" description="Polar residues" evidence="1">
    <location>
        <begin position="47"/>
        <end position="57"/>
    </location>
</feature>
<dbReference type="Proteomes" id="UP000886787">
    <property type="component" value="Unassembled WGS sequence"/>
</dbReference>
<proteinExistence type="predicted"/>
<evidence type="ECO:0000313" key="4">
    <source>
        <dbReference type="EMBL" id="HIQ81213.1"/>
    </source>
</evidence>
<dbReference type="PROSITE" id="PS51257">
    <property type="entry name" value="PROKAR_LIPOPROTEIN"/>
    <property type="match status" value="1"/>
</dbReference>
<dbReference type="AlphaFoldDB" id="A0A9D0ZID1"/>
<keyword evidence="2" id="KW-1133">Transmembrane helix</keyword>
<feature type="compositionally biased region" description="Polar residues" evidence="1">
    <location>
        <begin position="66"/>
        <end position="84"/>
    </location>
</feature>
<name>A0A9D0ZID1_9FIRM</name>
<keyword evidence="2" id="KW-0472">Membrane</keyword>
<organism evidence="4 5">
    <name type="scientific">Candidatus Scatavimonas merdigallinarum</name>
    <dbReference type="NCBI Taxonomy" id="2840914"/>
    <lineage>
        <taxon>Bacteria</taxon>
        <taxon>Bacillati</taxon>
        <taxon>Bacillota</taxon>
        <taxon>Clostridia</taxon>
        <taxon>Eubacteriales</taxon>
        <taxon>Oscillospiraceae</taxon>
        <taxon>Oscillospiraceae incertae sedis</taxon>
        <taxon>Candidatus Scatavimonas</taxon>
    </lineage>
</organism>
<feature type="region of interest" description="Disordered" evidence="1">
    <location>
        <begin position="34"/>
        <end position="96"/>
    </location>
</feature>
<feature type="region of interest" description="Disordered" evidence="1">
    <location>
        <begin position="111"/>
        <end position="141"/>
    </location>
</feature>
<evidence type="ECO:0000256" key="1">
    <source>
        <dbReference type="SAM" id="MobiDB-lite"/>
    </source>
</evidence>
<evidence type="ECO:0000256" key="3">
    <source>
        <dbReference type="SAM" id="SignalP"/>
    </source>
</evidence>
<keyword evidence="2" id="KW-0812">Transmembrane</keyword>
<evidence type="ECO:0000256" key="2">
    <source>
        <dbReference type="SAM" id="Phobius"/>
    </source>
</evidence>
<feature type="transmembrane region" description="Helical" evidence="2">
    <location>
        <begin position="192"/>
        <end position="216"/>
    </location>
</feature>
<sequence>MKQRLRIFVQLLLPVFLACLCSYYAAAVTDSSNVVGEPDDIYEDPTYSDSGVESQTEPPQPEPLPDSSTVEDNYDSQPDSSGQTSSYNDYNDYNDYDDYYDDSYQNNFSFVEPSPDGYSTSSDDGYADYNNDGSVSSAPNELYDVSKSVDTNELDASDWEMALDFSGSMDGTNDFNFIKNNKSADDETTFQWMLYLGVAMIVGAVIGVICVVFTCINKRRKMLAAASGGRRGRLQGKAPSKTIYQPKKNKLQKYDTAEIDIDLGADRKDR</sequence>
<comment type="caution">
    <text evidence="4">The sequence shown here is derived from an EMBL/GenBank/DDBJ whole genome shotgun (WGS) entry which is preliminary data.</text>
</comment>